<evidence type="ECO:0000256" key="1">
    <source>
        <dbReference type="SAM" id="MobiDB-lite"/>
    </source>
</evidence>
<feature type="transmembrane region" description="Helical" evidence="2">
    <location>
        <begin position="35"/>
        <end position="55"/>
    </location>
</feature>
<keyword evidence="2" id="KW-1133">Transmembrane helix</keyword>
<name>A0A1E3QK44_9ASCO</name>
<organism evidence="3 4">
    <name type="scientific">Babjeviella inositovora NRRL Y-12698</name>
    <dbReference type="NCBI Taxonomy" id="984486"/>
    <lineage>
        <taxon>Eukaryota</taxon>
        <taxon>Fungi</taxon>
        <taxon>Dikarya</taxon>
        <taxon>Ascomycota</taxon>
        <taxon>Saccharomycotina</taxon>
        <taxon>Pichiomycetes</taxon>
        <taxon>Serinales incertae sedis</taxon>
        <taxon>Babjeviella</taxon>
    </lineage>
</organism>
<reference evidence="4" key="1">
    <citation type="submission" date="2016-05" db="EMBL/GenBank/DDBJ databases">
        <title>Comparative genomics of biotechnologically important yeasts.</title>
        <authorList>
            <consortium name="DOE Joint Genome Institute"/>
            <person name="Riley R."/>
            <person name="Haridas S."/>
            <person name="Wolfe K.H."/>
            <person name="Lopes M.R."/>
            <person name="Hittinger C.T."/>
            <person name="Goker M."/>
            <person name="Salamov A."/>
            <person name="Wisecaver J."/>
            <person name="Long T.M."/>
            <person name="Aerts A.L."/>
            <person name="Barry K."/>
            <person name="Choi C."/>
            <person name="Clum A."/>
            <person name="Coughlan A.Y."/>
            <person name="Deshpande S."/>
            <person name="Douglass A.P."/>
            <person name="Hanson S.J."/>
            <person name="Klenk H.-P."/>
            <person name="Labutti K."/>
            <person name="Lapidus A."/>
            <person name="Lindquist E."/>
            <person name="Lipzen A."/>
            <person name="Meier-Kolthoff J.P."/>
            <person name="Ohm R.A."/>
            <person name="Otillar R.P."/>
            <person name="Pangilinan J."/>
            <person name="Peng Y."/>
            <person name="Rokas A."/>
            <person name="Rosa C.A."/>
            <person name="Scheuner C."/>
            <person name="Sibirny A.A."/>
            <person name="Slot J.C."/>
            <person name="Stielow J.B."/>
            <person name="Sun H."/>
            <person name="Kurtzman C.P."/>
            <person name="Blackwell M."/>
            <person name="Grigoriev I.V."/>
            <person name="Jeffries T.W."/>
        </authorList>
    </citation>
    <scope>NUCLEOTIDE SEQUENCE [LARGE SCALE GENOMIC DNA]</scope>
    <source>
        <strain evidence="4">NRRL Y-12698</strain>
    </source>
</reference>
<keyword evidence="4" id="KW-1185">Reference proteome</keyword>
<keyword evidence="2" id="KW-0812">Transmembrane</keyword>
<accession>A0A1E3QK44</accession>
<proteinExistence type="predicted"/>
<evidence type="ECO:0000313" key="4">
    <source>
        <dbReference type="Proteomes" id="UP000094336"/>
    </source>
</evidence>
<feature type="compositionally biased region" description="Pro residues" evidence="1">
    <location>
        <begin position="200"/>
        <end position="209"/>
    </location>
</feature>
<feature type="compositionally biased region" description="Polar residues" evidence="1">
    <location>
        <begin position="184"/>
        <end position="198"/>
    </location>
</feature>
<evidence type="ECO:0000256" key="2">
    <source>
        <dbReference type="SAM" id="Phobius"/>
    </source>
</evidence>
<dbReference type="GeneID" id="30148891"/>
<feature type="region of interest" description="Disordered" evidence="1">
    <location>
        <begin position="184"/>
        <end position="209"/>
    </location>
</feature>
<keyword evidence="2" id="KW-0472">Membrane</keyword>
<evidence type="ECO:0000313" key="3">
    <source>
        <dbReference type="EMBL" id="ODQ77988.1"/>
    </source>
</evidence>
<gene>
    <name evidence="3" type="ORF">BABINDRAFT_177583</name>
</gene>
<dbReference type="Proteomes" id="UP000094336">
    <property type="component" value="Unassembled WGS sequence"/>
</dbReference>
<dbReference type="AlphaFoldDB" id="A0A1E3QK44"/>
<sequence>MFIQNIKREEIFRTSEGLVKRFIYYTNYNSLWYTWRWLLLLLLLVPISFFAVWMMRKRRLAAQQNNGTGASFYPPNAPEMYQTDPSQAYGPQGAYNQYPNTEYGASNMNNGPQGTYNQYSNTEYGAGNMNNGSPEYPATAQHRTDGDNSDYYGKAGTYDNKSAINANNNAGNSYGFPGETNNVNGITSVTDTGVQYSRPSVPPPSHTEF</sequence>
<dbReference type="EMBL" id="KV454437">
    <property type="protein sequence ID" value="ODQ77988.1"/>
    <property type="molecule type" value="Genomic_DNA"/>
</dbReference>
<dbReference type="RefSeq" id="XP_018983316.1">
    <property type="nucleotide sequence ID" value="XM_019131038.1"/>
</dbReference>
<protein>
    <submittedName>
        <fullName evidence="3">Uncharacterized protein</fullName>
    </submittedName>
</protein>